<dbReference type="InterPro" id="IPR039022">
    <property type="entry name" value="KaiB-like"/>
</dbReference>
<evidence type="ECO:0000313" key="2">
    <source>
        <dbReference type="EMBL" id="EHJ48255.1"/>
    </source>
</evidence>
<reference evidence="3" key="1">
    <citation type="journal article" date="2015" name="Genome Announc.">
        <title>High-Quality Draft Genome Sequence of Desulfovibrio carbinoliphilus FW-101-2B, an Organic Acid-Oxidizing Sulfate-Reducing Bacterium Isolated from Uranium(VI)-Contaminated Groundwater.</title>
        <authorList>
            <person name="Ramsay B.D."/>
            <person name="Hwang C."/>
            <person name="Woo H.L."/>
            <person name="Carroll S.L."/>
            <person name="Lucas S."/>
            <person name="Han J."/>
            <person name="Lapidus A.L."/>
            <person name="Cheng J.F."/>
            <person name="Goodwin L.A."/>
            <person name="Pitluck S."/>
            <person name="Peters L."/>
            <person name="Chertkov O."/>
            <person name="Held B."/>
            <person name="Detter J.C."/>
            <person name="Han C.S."/>
            <person name="Tapia R."/>
            <person name="Land M.L."/>
            <person name="Hauser L.J."/>
            <person name="Kyrpides N.C."/>
            <person name="Ivanova N.N."/>
            <person name="Mikhailova N."/>
            <person name="Pagani I."/>
            <person name="Woyke T."/>
            <person name="Arkin A.P."/>
            <person name="Dehal P."/>
            <person name="Chivian D."/>
            <person name="Criddle C.S."/>
            <person name="Wu W."/>
            <person name="Chakraborty R."/>
            <person name="Hazen T.C."/>
            <person name="Fields M.W."/>
        </authorList>
    </citation>
    <scope>NUCLEOTIDE SEQUENCE [LARGE SCALE GENOMIC DNA]</scope>
    <source>
        <strain evidence="3">FW-101-2B</strain>
    </source>
</reference>
<protein>
    <submittedName>
        <fullName evidence="2">KaiB domain protein</fullName>
    </submittedName>
</protein>
<dbReference type="RefSeq" id="WP_009181632.1">
    <property type="nucleotide sequence ID" value="NZ_CM001368.1"/>
</dbReference>
<dbReference type="Gene3D" id="3.40.30.10">
    <property type="entry name" value="Glutaredoxin"/>
    <property type="match status" value="1"/>
</dbReference>
<keyword evidence="3" id="KW-1185">Reference proteome</keyword>
<name>G7QAA4_9BACT</name>
<sequence>MTTRLTLYLSGTDPGSRRMTAALRAWCERELGGDYRLNVLDISDWPKRAENLPILATPALVLESPGRITVGDLSDIPKTMAALGLAPKRE</sequence>
<accession>G7QAA4</accession>
<dbReference type="OrthoDB" id="5458519at2"/>
<gene>
    <name evidence="2" type="ORF">DFW101_2250</name>
</gene>
<dbReference type="InterPro" id="IPR036249">
    <property type="entry name" value="Thioredoxin-like_sf"/>
</dbReference>
<dbReference type="Proteomes" id="UP000004662">
    <property type="component" value="Chromosome"/>
</dbReference>
<dbReference type="SMART" id="SM01248">
    <property type="entry name" value="KaiB"/>
    <property type="match status" value="1"/>
</dbReference>
<dbReference type="HOGENOM" id="CLU_144073_2_0_7"/>
<dbReference type="PANTHER" id="PTHR41709:SF2">
    <property type="entry name" value="CIRCADIAN CLOCK PROTEIN KAIB2"/>
    <property type="match status" value="1"/>
</dbReference>
<proteinExistence type="predicted"/>
<dbReference type="GO" id="GO:0048511">
    <property type="term" value="P:rhythmic process"/>
    <property type="evidence" value="ECO:0007669"/>
    <property type="project" value="InterPro"/>
</dbReference>
<evidence type="ECO:0000259" key="1">
    <source>
        <dbReference type="SMART" id="SM01248"/>
    </source>
</evidence>
<feature type="domain" description="KaiB" evidence="1">
    <location>
        <begin position="6"/>
        <end position="85"/>
    </location>
</feature>
<dbReference type="SUPFAM" id="SSF52833">
    <property type="entry name" value="Thioredoxin-like"/>
    <property type="match status" value="1"/>
</dbReference>
<evidence type="ECO:0000313" key="3">
    <source>
        <dbReference type="Proteomes" id="UP000004662"/>
    </source>
</evidence>
<dbReference type="EMBL" id="CM001368">
    <property type="protein sequence ID" value="EHJ48255.1"/>
    <property type="molecule type" value="Genomic_DNA"/>
</dbReference>
<organism evidence="2 3">
    <name type="scientific">Solidesulfovibrio carbinoliphilus subsp. oakridgensis</name>
    <dbReference type="NCBI Taxonomy" id="694327"/>
    <lineage>
        <taxon>Bacteria</taxon>
        <taxon>Pseudomonadati</taxon>
        <taxon>Thermodesulfobacteriota</taxon>
        <taxon>Desulfovibrionia</taxon>
        <taxon>Desulfovibrionales</taxon>
        <taxon>Desulfovibrionaceae</taxon>
        <taxon>Solidesulfovibrio</taxon>
    </lineage>
</organism>
<dbReference type="STRING" id="694327.DFW101_2250"/>
<dbReference type="AlphaFoldDB" id="G7QAA4"/>
<dbReference type="eggNOG" id="COG4251">
    <property type="taxonomic scope" value="Bacteria"/>
</dbReference>
<dbReference type="Pfam" id="PF07689">
    <property type="entry name" value="KaiB"/>
    <property type="match status" value="1"/>
</dbReference>
<dbReference type="InterPro" id="IPR011649">
    <property type="entry name" value="KaiB_domain"/>
</dbReference>
<dbReference type="PANTHER" id="PTHR41709">
    <property type="entry name" value="KAIB-LIKE PROTEIN 1"/>
    <property type="match status" value="1"/>
</dbReference>